<dbReference type="Proteomes" id="UP000243679">
    <property type="component" value="Chromosome"/>
</dbReference>
<dbReference type="GO" id="GO:0016491">
    <property type="term" value="F:oxidoreductase activity"/>
    <property type="evidence" value="ECO:0007669"/>
    <property type="project" value="InterPro"/>
</dbReference>
<keyword evidence="2" id="KW-1185">Reference proteome</keyword>
<dbReference type="AlphaFoldDB" id="A0A1Q2SNA8"/>
<reference evidence="1 2" key="1">
    <citation type="journal article" date="2017" name="ISME J.">
        <title>An acid-tolerant ammonia-oxidizing ?-proteobacterium from soil.</title>
        <authorList>
            <person name="Hayatsu M."/>
            <person name="Tago K."/>
            <person name="Uchiyama I."/>
            <person name="Toyoda A."/>
            <person name="Wang Y."/>
            <person name="Shimomura Y."/>
            <person name="Okubo T."/>
            <person name="Kurisu F."/>
            <person name="Hirono Y."/>
            <person name="Nonaka K."/>
            <person name="Akiyama H."/>
            <person name="Itoh T."/>
            <person name="Takami H."/>
        </authorList>
    </citation>
    <scope>NUCLEOTIDE SEQUENCE [LARGE SCALE GENOMIC DNA]</scope>
    <source>
        <strain evidence="1 2">TAO100</strain>
    </source>
</reference>
<dbReference type="OrthoDB" id="272552at2"/>
<evidence type="ECO:0000313" key="2">
    <source>
        <dbReference type="Proteomes" id="UP000243679"/>
    </source>
</evidence>
<name>A0A1Q2SNA8_9GAMM</name>
<dbReference type="RefSeq" id="WP_096527127.1">
    <property type="nucleotide sequence ID" value="NZ_AP014836.1"/>
</dbReference>
<dbReference type="InterPro" id="IPR000415">
    <property type="entry name" value="Nitroreductase-like"/>
</dbReference>
<sequence>MIPELIKYLASAGQSAPSADNSQPWEFVLSEQSIELFIDLKKIKPSCFDIYHPAILLAIGAVIENILQAANWISVKIDYSDCLCSETGKCAVFYLAGMPTGLPENARAHPLFTRCTNRLPFIKKALPDRVVHEMLSFSNATCQVLLFQKKEQLNQWSEWIRAASEVRFQTPSVHEWFGQSLKFTPREVSANEGLDVNTLGLPFGGKYFLRIIRSWARMRVLNKFGAYKLIAKMEVANIKNSSALVGLIAPLDTESAIKTGQLMEKIWIRLNELGLSIQPIFVVSDQLYRLREKQIPPVLSQQLTDLKSQLQSELNITDSFLYMLLRIGYCETEPVRSMRRSIK</sequence>
<protein>
    <submittedName>
        <fullName evidence="1">Nitroreductase family protein</fullName>
    </submittedName>
</protein>
<dbReference type="KEGG" id="ntt:TAO_1232"/>
<accession>A0A1Q2SNA8</accession>
<gene>
    <name evidence="1" type="ORF">TAO_1232</name>
</gene>
<evidence type="ECO:0000313" key="1">
    <source>
        <dbReference type="EMBL" id="BAW80602.1"/>
    </source>
</evidence>
<dbReference type="Gene3D" id="3.40.109.10">
    <property type="entry name" value="NADH Oxidase"/>
    <property type="match status" value="1"/>
</dbReference>
<proteinExistence type="predicted"/>
<organism evidence="1 2">
    <name type="scientific">Candidatus Nitrosoglobus terrae</name>
    <dbReference type="NCBI Taxonomy" id="1630141"/>
    <lineage>
        <taxon>Bacteria</taxon>
        <taxon>Pseudomonadati</taxon>
        <taxon>Pseudomonadota</taxon>
        <taxon>Gammaproteobacteria</taxon>
        <taxon>Chromatiales</taxon>
        <taxon>Chromatiaceae</taxon>
        <taxon>Candidatus Nitrosoglobus</taxon>
    </lineage>
</organism>
<dbReference type="SUPFAM" id="SSF55469">
    <property type="entry name" value="FMN-dependent nitroreductase-like"/>
    <property type="match status" value="1"/>
</dbReference>
<dbReference type="EMBL" id="AP014836">
    <property type="protein sequence ID" value="BAW80602.1"/>
    <property type="molecule type" value="Genomic_DNA"/>
</dbReference>